<dbReference type="GO" id="GO:0000287">
    <property type="term" value="F:magnesium ion binding"/>
    <property type="evidence" value="ECO:0007669"/>
    <property type="project" value="InterPro"/>
</dbReference>
<organism evidence="5 6">
    <name type="scientific">Chlamydomonas schloesseri</name>
    <dbReference type="NCBI Taxonomy" id="2026947"/>
    <lineage>
        <taxon>Eukaryota</taxon>
        <taxon>Viridiplantae</taxon>
        <taxon>Chlorophyta</taxon>
        <taxon>core chlorophytes</taxon>
        <taxon>Chlorophyceae</taxon>
        <taxon>CS clade</taxon>
        <taxon>Chlamydomonadales</taxon>
        <taxon>Chlamydomonadaceae</taxon>
        <taxon>Chlamydomonas</taxon>
    </lineage>
</organism>
<dbReference type="Gene3D" id="3.90.470.20">
    <property type="entry name" value="4'-phosphopantetheinyl transferase domain"/>
    <property type="match status" value="2"/>
</dbReference>
<evidence type="ECO:0000313" key="6">
    <source>
        <dbReference type="Proteomes" id="UP000613740"/>
    </source>
</evidence>
<name>A0A836B4P2_9CHLO</name>
<feature type="region of interest" description="Disordered" evidence="3">
    <location>
        <begin position="179"/>
        <end position="205"/>
    </location>
</feature>
<sequence>MEFAGTWGRGAPALGPGRLQVWWTPLDLATTCSPEGAARNRGCITPAEAAEVGGSKSPEVAAKRTAARALARTVLARAVGDALAEAQAGAGSSAAGWGSHKNVCTGVGHIAGNGAPTLDRSHHANGSAAAVSPQDLRFARNSHGKPHLVAGGPDWPVLRHNLTHTHDLAGVAVLRQPECSPADAASSPSNGSPSTSACAGGGGGGGGGGRVVMSVGLDVERLDRAPRDPMALARRRLASAEVRDLEAIADPKQRARHFMWLWTLKEAYVKARGTGINAPPGLKGFAIGFRDMSADQHQAVEAAVGSSHGVSHRLTSITITHTGSIASAKNSLASAQVPARATAHAAVAVEHSTTAAAQSDAGALPAMPAALQAPAQTQTQPLPDADVGPDAQFHFLLFQPTPAHVGALCIATQQQQQQQQQDQHPHDVHAGNPSSSWGSGDNGSSSSSSGNNGDGGASSVCSDGMSGGVSAHGSSSSGSSGISGSGTCWAAQVDHWWCVPLEAEAQLSPPQLTLLGCTWGSAADTGAVQPT</sequence>
<gene>
    <name evidence="5" type="ORF">HYH02_007945</name>
</gene>
<dbReference type="GO" id="GO:0019878">
    <property type="term" value="P:lysine biosynthetic process via aminoadipic acid"/>
    <property type="evidence" value="ECO:0007669"/>
    <property type="project" value="TreeGrafter"/>
</dbReference>
<accession>A0A836B4P2</accession>
<feature type="region of interest" description="Disordered" evidence="3">
    <location>
        <begin position="411"/>
        <end position="484"/>
    </location>
</feature>
<dbReference type="Proteomes" id="UP000613740">
    <property type="component" value="Unassembled WGS sequence"/>
</dbReference>
<protein>
    <recommendedName>
        <fullName evidence="1">holo-[acyl-carrier-protein] synthase</fullName>
        <ecNumber evidence="1">2.7.8.7</ecNumber>
    </recommendedName>
</protein>
<dbReference type="OrthoDB" id="26719at2759"/>
<dbReference type="Pfam" id="PF01648">
    <property type="entry name" value="ACPS"/>
    <property type="match status" value="1"/>
</dbReference>
<feature type="domain" description="4'-phosphopantetheinyl transferase" evidence="4">
    <location>
        <begin position="214"/>
        <end position="290"/>
    </location>
</feature>
<dbReference type="SUPFAM" id="SSF56214">
    <property type="entry name" value="4'-phosphopantetheinyl transferase"/>
    <property type="match status" value="2"/>
</dbReference>
<feature type="compositionally biased region" description="Low complexity" evidence="3">
    <location>
        <begin position="179"/>
        <end position="197"/>
    </location>
</feature>
<keyword evidence="6" id="KW-1185">Reference proteome</keyword>
<dbReference type="InterPro" id="IPR037143">
    <property type="entry name" value="4-PPantetheinyl_Trfase_dom_sf"/>
</dbReference>
<dbReference type="GO" id="GO:0008897">
    <property type="term" value="F:holo-[acyl-carrier-protein] synthase activity"/>
    <property type="evidence" value="ECO:0007669"/>
    <property type="project" value="UniProtKB-EC"/>
</dbReference>
<feature type="compositionally biased region" description="Low complexity" evidence="3">
    <location>
        <begin position="431"/>
        <end position="451"/>
    </location>
</feature>
<dbReference type="EC" id="2.7.8.7" evidence="1"/>
<evidence type="ECO:0000256" key="3">
    <source>
        <dbReference type="SAM" id="MobiDB-lite"/>
    </source>
</evidence>
<dbReference type="EMBL" id="JAEHOD010000023">
    <property type="protein sequence ID" value="KAG2447204.1"/>
    <property type="molecule type" value="Genomic_DNA"/>
</dbReference>
<evidence type="ECO:0000259" key="4">
    <source>
        <dbReference type="Pfam" id="PF01648"/>
    </source>
</evidence>
<evidence type="ECO:0000256" key="1">
    <source>
        <dbReference type="ARBA" id="ARBA00013172"/>
    </source>
</evidence>
<keyword evidence="2" id="KW-0808">Transferase</keyword>
<dbReference type="AlphaFoldDB" id="A0A836B4P2"/>
<evidence type="ECO:0000256" key="2">
    <source>
        <dbReference type="ARBA" id="ARBA00022679"/>
    </source>
</evidence>
<dbReference type="PANTHER" id="PTHR12215:SF15">
    <property type="entry name" value="4'-PHOSPHOPANTETHEINYL TRANSFERASE SUPERFAMILY-RELATED"/>
    <property type="match status" value="1"/>
</dbReference>
<feature type="compositionally biased region" description="Low complexity" evidence="3">
    <location>
        <begin position="468"/>
        <end position="484"/>
    </location>
</feature>
<dbReference type="PANTHER" id="PTHR12215">
    <property type="entry name" value="PHOSPHOPANTETHEINE TRANSFERASE"/>
    <property type="match status" value="1"/>
</dbReference>
<reference evidence="5" key="1">
    <citation type="journal article" date="2020" name="bioRxiv">
        <title>Comparative genomics of Chlamydomonas.</title>
        <authorList>
            <person name="Craig R.J."/>
            <person name="Hasan A.R."/>
            <person name="Ness R.W."/>
            <person name="Keightley P.D."/>
        </authorList>
    </citation>
    <scope>NUCLEOTIDE SEQUENCE</scope>
    <source>
        <strain evidence="5">CCAP 11/173</strain>
    </source>
</reference>
<proteinExistence type="predicted"/>
<dbReference type="InterPro" id="IPR050559">
    <property type="entry name" value="P-Pant_transferase_sf"/>
</dbReference>
<evidence type="ECO:0000313" key="5">
    <source>
        <dbReference type="EMBL" id="KAG2447204.1"/>
    </source>
</evidence>
<feature type="compositionally biased region" description="Low complexity" evidence="3">
    <location>
        <begin position="413"/>
        <end position="422"/>
    </location>
</feature>
<comment type="caution">
    <text evidence="5">The sequence shown here is derived from an EMBL/GenBank/DDBJ whole genome shotgun (WGS) entry which is preliminary data.</text>
</comment>
<dbReference type="InterPro" id="IPR008278">
    <property type="entry name" value="4-PPantetheinyl_Trfase_dom"/>
</dbReference>
<dbReference type="GO" id="GO:0005829">
    <property type="term" value="C:cytosol"/>
    <property type="evidence" value="ECO:0007669"/>
    <property type="project" value="TreeGrafter"/>
</dbReference>